<dbReference type="AlphaFoldDB" id="A0A7G5DVV9"/>
<gene>
    <name evidence="4" type="ORF">HS968_12810</name>
</gene>
<proteinExistence type="predicted"/>
<dbReference type="GO" id="GO:0016787">
    <property type="term" value="F:hydrolase activity"/>
    <property type="evidence" value="ECO:0007669"/>
    <property type="project" value="UniProtKB-KW"/>
</dbReference>
<keyword evidence="1 4" id="KW-0378">Hydrolase</keyword>
<dbReference type="RefSeq" id="WP_182371504.1">
    <property type="nucleotide sequence ID" value="NZ_CP059139.1"/>
</dbReference>
<dbReference type="InterPro" id="IPR049492">
    <property type="entry name" value="BD-FAE-like_dom"/>
</dbReference>
<protein>
    <submittedName>
        <fullName evidence="4">Alpha/beta hydrolase</fullName>
    </submittedName>
</protein>
<dbReference type="Pfam" id="PF20434">
    <property type="entry name" value="BD-FAE"/>
    <property type="match status" value="1"/>
</dbReference>
<dbReference type="InterPro" id="IPR050300">
    <property type="entry name" value="GDXG_lipolytic_enzyme"/>
</dbReference>
<sequence length="298" mass="32419">MPRSLTLLVAALLCLPQLSAASTLREKLQERRETRSEQRLLSELPAGSRILRDQAYGTHPRQRFDVYLPPAAQAAPILFMVHGGGWYTGDKARDAVIENKARHWLSQGYILVSSNYRLLPEADPLAQAGDVAQALAVVQRAAPGWGGDATRTLLMGHSAGAHLVALLNSDPQLASAIAHPWLGTIALDSAAFDVTAIMQNRHLPLYDRAFGDDRTGWRQASPLQRLQTGARPLLAVCSTRRHDACPQADAYAAKAQQLGVTVHVLRENRSHGEINQDLGADAVYTARVDAFLHTLGLP</sequence>
<dbReference type="InterPro" id="IPR029058">
    <property type="entry name" value="AB_hydrolase_fold"/>
</dbReference>
<evidence type="ECO:0000256" key="1">
    <source>
        <dbReference type="ARBA" id="ARBA00022801"/>
    </source>
</evidence>
<evidence type="ECO:0000313" key="4">
    <source>
        <dbReference type="EMBL" id="QMV65884.1"/>
    </source>
</evidence>
<evidence type="ECO:0000256" key="2">
    <source>
        <dbReference type="SAM" id="SignalP"/>
    </source>
</evidence>
<feature type="signal peptide" evidence="2">
    <location>
        <begin position="1"/>
        <end position="20"/>
    </location>
</feature>
<dbReference type="EMBL" id="CP059139">
    <property type="protein sequence ID" value="QMV65884.1"/>
    <property type="molecule type" value="Genomic_DNA"/>
</dbReference>
<keyword evidence="2" id="KW-0732">Signal</keyword>
<evidence type="ECO:0000313" key="5">
    <source>
        <dbReference type="Proteomes" id="UP000515276"/>
    </source>
</evidence>
<dbReference type="SUPFAM" id="SSF53474">
    <property type="entry name" value="alpha/beta-Hydrolases"/>
    <property type="match status" value="1"/>
</dbReference>
<accession>A0A7G5DVV9</accession>
<evidence type="ECO:0000259" key="3">
    <source>
        <dbReference type="Pfam" id="PF20434"/>
    </source>
</evidence>
<keyword evidence="5" id="KW-1185">Reference proteome</keyword>
<feature type="domain" description="BD-FAE-like" evidence="3">
    <location>
        <begin position="65"/>
        <end position="167"/>
    </location>
</feature>
<dbReference type="PANTHER" id="PTHR48081">
    <property type="entry name" value="AB HYDROLASE SUPERFAMILY PROTEIN C4A8.06C"/>
    <property type="match status" value="1"/>
</dbReference>
<dbReference type="Proteomes" id="UP000515276">
    <property type="component" value="Chromosome"/>
</dbReference>
<name>A0A7G5DVV9_9PSED</name>
<reference evidence="4 5" key="1">
    <citation type="journal article" date="2020" name="G3 (Bethesda)">
        <title>CeMbio - The Caenorhabditis elegans Microbiome Resource.</title>
        <authorList>
            <person name="Dirksen P."/>
            <person name="Assie A."/>
            <person name="Zimmermann J."/>
            <person name="Zhang F."/>
            <person name="Tietje A.M."/>
            <person name="Marsh S.A."/>
            <person name="Felix M.A."/>
            <person name="Shapira M."/>
            <person name="Kaleta C."/>
            <person name="Schulenburg H."/>
            <person name="Samuel B."/>
        </authorList>
    </citation>
    <scope>NUCLEOTIDE SEQUENCE [LARGE SCALE GENOMIC DNA]</scope>
    <source>
        <strain evidence="4 5">MSPm1</strain>
    </source>
</reference>
<organism evidence="4 5">
    <name type="scientific">Pseudomonas berkeleyensis</name>
    <dbReference type="NCBI Taxonomy" id="2726956"/>
    <lineage>
        <taxon>Bacteria</taxon>
        <taxon>Pseudomonadati</taxon>
        <taxon>Pseudomonadota</taxon>
        <taxon>Gammaproteobacteria</taxon>
        <taxon>Pseudomonadales</taxon>
        <taxon>Pseudomonadaceae</taxon>
        <taxon>Pseudomonas</taxon>
    </lineage>
</organism>
<dbReference type="Gene3D" id="3.40.50.1820">
    <property type="entry name" value="alpha/beta hydrolase"/>
    <property type="match status" value="1"/>
</dbReference>
<dbReference type="PANTHER" id="PTHR48081:SF33">
    <property type="entry name" value="KYNURENINE FORMAMIDASE"/>
    <property type="match status" value="1"/>
</dbReference>
<feature type="chain" id="PRO_5028925425" evidence="2">
    <location>
        <begin position="21"/>
        <end position="298"/>
    </location>
</feature>